<dbReference type="STRING" id="47854.GA0070603_5604"/>
<dbReference type="Proteomes" id="UP000198605">
    <property type="component" value="Unassembled WGS sequence"/>
</dbReference>
<name>A0A1C6VWP5_9ACTN</name>
<dbReference type="EMBL" id="FMIB01000002">
    <property type="protein sequence ID" value="SCL70617.1"/>
    <property type="molecule type" value="Genomic_DNA"/>
</dbReference>
<keyword evidence="1" id="KW-1133">Transmembrane helix</keyword>
<keyword evidence="3" id="KW-1185">Reference proteome</keyword>
<feature type="transmembrane region" description="Helical" evidence="1">
    <location>
        <begin position="116"/>
        <end position="135"/>
    </location>
</feature>
<organism evidence="2 3">
    <name type="scientific">Micromonospora chersina</name>
    <dbReference type="NCBI Taxonomy" id="47854"/>
    <lineage>
        <taxon>Bacteria</taxon>
        <taxon>Bacillati</taxon>
        <taxon>Actinomycetota</taxon>
        <taxon>Actinomycetes</taxon>
        <taxon>Micromonosporales</taxon>
        <taxon>Micromonosporaceae</taxon>
        <taxon>Micromonospora</taxon>
    </lineage>
</organism>
<feature type="transmembrane region" description="Helical" evidence="1">
    <location>
        <begin position="147"/>
        <end position="170"/>
    </location>
</feature>
<accession>A0A1C6VWP5</accession>
<evidence type="ECO:0000256" key="1">
    <source>
        <dbReference type="SAM" id="Phobius"/>
    </source>
</evidence>
<keyword evidence="1" id="KW-0812">Transmembrane</keyword>
<keyword evidence="1" id="KW-0472">Membrane</keyword>
<sequence>MVTRRLAAVLLRAAARRWPAELRDELVREWDAELRVLAGRGQRWRMLGFAASLAASRVGAPVVDRAVPERRLRRTARVLLLAPPACVAAVAVAAVVMSLAYAVLGAGVTWATAAQLPLWSGLTAGAGVLLALLVTRAARRTVRTGPLATALGVVLPIGLTVTVVLAALAGRNDRGVPGAVPGLLLWLALLVPALWVAGILARRGRTRLAWAVGVLGALVAADAAVVLAVVSAIPATPAGPVAGGLPADTVDRVSAPLWLFTCWTDSSLGLPRPTAWERFLITDRVLVEPVFYLACTPYAVAYAVAAARPAPATAPVPEPVPSPA</sequence>
<proteinExistence type="predicted"/>
<feature type="transmembrane region" description="Helical" evidence="1">
    <location>
        <begin position="79"/>
        <end position="104"/>
    </location>
</feature>
<gene>
    <name evidence="2" type="ORF">GA0070603_5604</name>
</gene>
<dbReference type="GeneID" id="43282217"/>
<dbReference type="RefSeq" id="WP_244282626.1">
    <property type="nucleotide sequence ID" value="NZ_FMIB01000002.1"/>
</dbReference>
<feature type="transmembrane region" description="Helical" evidence="1">
    <location>
        <begin position="208"/>
        <end position="230"/>
    </location>
</feature>
<evidence type="ECO:0000313" key="2">
    <source>
        <dbReference type="EMBL" id="SCL70617.1"/>
    </source>
</evidence>
<dbReference type="AlphaFoldDB" id="A0A1C6VWP5"/>
<reference evidence="3" key="1">
    <citation type="submission" date="2016-06" db="EMBL/GenBank/DDBJ databases">
        <authorList>
            <person name="Varghese N."/>
            <person name="Submissions Spin"/>
        </authorList>
    </citation>
    <scope>NUCLEOTIDE SEQUENCE [LARGE SCALE GENOMIC DNA]</scope>
    <source>
        <strain evidence="3">DSM 44151</strain>
    </source>
</reference>
<feature type="transmembrane region" description="Helical" evidence="1">
    <location>
        <begin position="182"/>
        <end position="201"/>
    </location>
</feature>
<evidence type="ECO:0000313" key="3">
    <source>
        <dbReference type="Proteomes" id="UP000198605"/>
    </source>
</evidence>
<protein>
    <submittedName>
        <fullName evidence="2">Uncharacterized protein</fullName>
    </submittedName>
</protein>